<evidence type="ECO:0000313" key="1">
    <source>
        <dbReference type="EMBL" id="AXG72958.1"/>
    </source>
</evidence>
<sequence>MAKLKETTRERKLRRNKSILQQYNDLKQRMTCRKAQPILADMYNVSEGTIKKILFDPTYSCSPLATTVATVQE</sequence>
<protein>
    <submittedName>
        <fullName evidence="1">Uncharacterized protein</fullName>
    </submittedName>
</protein>
<name>A0A345H8P8_9FLAO</name>
<dbReference type="Proteomes" id="UP000253951">
    <property type="component" value="Chromosome"/>
</dbReference>
<organism evidence="1 2">
    <name type="scientific">Flavobacterium arcticum</name>
    <dbReference type="NCBI Taxonomy" id="1784713"/>
    <lineage>
        <taxon>Bacteria</taxon>
        <taxon>Pseudomonadati</taxon>
        <taxon>Bacteroidota</taxon>
        <taxon>Flavobacteriia</taxon>
        <taxon>Flavobacteriales</taxon>
        <taxon>Flavobacteriaceae</taxon>
        <taxon>Flavobacterium</taxon>
    </lineage>
</organism>
<dbReference type="AlphaFoldDB" id="A0A345H8P8"/>
<keyword evidence="2" id="KW-1185">Reference proteome</keyword>
<dbReference type="RefSeq" id="WP_114676721.1">
    <property type="nucleotide sequence ID" value="NZ_CP031188.1"/>
</dbReference>
<dbReference type="OrthoDB" id="1375365at2"/>
<proteinExistence type="predicted"/>
<accession>A0A345H8P8</accession>
<evidence type="ECO:0000313" key="2">
    <source>
        <dbReference type="Proteomes" id="UP000253951"/>
    </source>
</evidence>
<reference evidence="1 2" key="1">
    <citation type="submission" date="2018-07" db="EMBL/GenBank/DDBJ databases">
        <title>Complete genome sequence of Flavobacterium arcticum type strain SM1502T.</title>
        <authorList>
            <person name="Li Y."/>
            <person name="Li D.-D."/>
        </authorList>
    </citation>
    <scope>NUCLEOTIDE SEQUENCE [LARGE SCALE GENOMIC DNA]</scope>
    <source>
        <strain evidence="1 2">SM1502</strain>
    </source>
</reference>
<dbReference type="EMBL" id="CP031188">
    <property type="protein sequence ID" value="AXG72958.1"/>
    <property type="molecule type" value="Genomic_DNA"/>
</dbReference>
<gene>
    <name evidence="1" type="ORF">DVK85_01400</name>
</gene>
<dbReference type="KEGG" id="fat:DVK85_01400"/>